<dbReference type="STRING" id="1555112.LIP_2294"/>
<gene>
    <name evidence="1" type="ORF">LIP_2294</name>
</gene>
<dbReference type="Proteomes" id="UP000065807">
    <property type="component" value="Chromosome"/>
</dbReference>
<dbReference type="EMBL" id="AP014924">
    <property type="protein sequence ID" value="BAS28135.1"/>
    <property type="molecule type" value="Genomic_DNA"/>
</dbReference>
<evidence type="ECO:0000313" key="1">
    <source>
        <dbReference type="EMBL" id="BAS28135.1"/>
    </source>
</evidence>
<dbReference type="KEGG" id="lpil:LIP_2294"/>
<dbReference type="AlphaFoldDB" id="A0A0K2SM04"/>
<keyword evidence="2" id="KW-1185">Reference proteome</keyword>
<accession>A0A0K2SM04</accession>
<name>A0A0K2SM04_LIMPI</name>
<reference evidence="2" key="2">
    <citation type="journal article" date="2016" name="Int. J. Syst. Evol. Microbiol.">
        <title>Complete genome sequence and cell structure of Limnochorda pilosa, a Gram-negative spore-former within the phylum Firmicutes.</title>
        <authorList>
            <person name="Watanabe M."/>
            <person name="Kojima H."/>
            <person name="Fukui M."/>
        </authorList>
    </citation>
    <scope>NUCLEOTIDE SEQUENCE [LARGE SCALE GENOMIC DNA]</scope>
    <source>
        <strain evidence="2">HC45</strain>
    </source>
</reference>
<organism evidence="1 2">
    <name type="scientific">Limnochorda pilosa</name>
    <dbReference type="NCBI Taxonomy" id="1555112"/>
    <lineage>
        <taxon>Bacteria</taxon>
        <taxon>Bacillati</taxon>
        <taxon>Bacillota</taxon>
        <taxon>Limnochordia</taxon>
        <taxon>Limnochordales</taxon>
        <taxon>Limnochordaceae</taxon>
        <taxon>Limnochorda</taxon>
    </lineage>
</organism>
<reference evidence="2" key="1">
    <citation type="submission" date="2015-07" db="EMBL/GenBank/DDBJ databases">
        <title>Complete genome sequence and phylogenetic analysis of Limnochorda pilosa.</title>
        <authorList>
            <person name="Watanabe M."/>
            <person name="Kojima H."/>
            <person name="Fukui M."/>
        </authorList>
    </citation>
    <scope>NUCLEOTIDE SEQUENCE [LARGE SCALE GENOMIC DNA]</scope>
    <source>
        <strain evidence="2">HC45</strain>
    </source>
</reference>
<proteinExistence type="predicted"/>
<protein>
    <submittedName>
        <fullName evidence="1">Uncharacterized protein</fullName>
    </submittedName>
</protein>
<sequence length="153" mass="17311">MGRALDDRELEQVVVEPHAPLEIGHEEGHVLNALDHAPPPQRWLPASFPRLAPLTAWIWHVWFPIEDPRSCHPPPGPEPRQHDSFEAALRRYLGGERQELLDRLGFTGSRWVFVGVRGRQMSVDELGARFHQIARLAGRREAGSAVRQGDAGW</sequence>
<evidence type="ECO:0000313" key="2">
    <source>
        <dbReference type="Proteomes" id="UP000065807"/>
    </source>
</evidence>